<evidence type="ECO:0000256" key="4">
    <source>
        <dbReference type="SAM" id="Phobius"/>
    </source>
</evidence>
<dbReference type="Proteomes" id="UP000001876">
    <property type="component" value="Unassembled WGS sequence"/>
</dbReference>
<dbReference type="EMBL" id="GG663736">
    <property type="protein sequence ID" value="EEH59903.1"/>
    <property type="molecule type" value="Genomic_DNA"/>
</dbReference>
<name>C1MLA8_MICPC</name>
<evidence type="ECO:0000259" key="5">
    <source>
        <dbReference type="PROSITE" id="PS51635"/>
    </source>
</evidence>
<keyword evidence="2 3" id="KW-0442">Lipid degradation</keyword>
<keyword evidence="1 2" id="KW-0443">Lipid metabolism</keyword>
<dbReference type="OrthoDB" id="197155at2759"/>
<gene>
    <name evidence="6" type="ORF">MICPUCDRAFT_55646</name>
</gene>
<feature type="domain" description="PNPLA" evidence="5">
    <location>
        <begin position="93"/>
        <end position="260"/>
    </location>
</feature>
<evidence type="ECO:0000256" key="3">
    <source>
        <dbReference type="RuleBase" id="RU361262"/>
    </source>
</evidence>
<sequence>MQLSCSLTITLACSSLYLANAFMHAFFFSKHNPAKRPGQQTVLILISRMSFGLPTSALVCFWLALWICFWEMARAPLWKPRNSPLAIDNYGCVEMCGGGFRTWYHLGVYWGLYDRFGKDGMSTMRFSGSSVGALVATVAACGVHPADIWAHIPAIANSYRETFLSHVTGVGQFCRFLLHSTLPPDAHLLVNGRLFISVSSLFPTPFNRIISEFDSRQDLIDAVIAAQYIPTWTYPGICFYRGMICVDGGVTNNLPNICVHSLRVGLDKDDTFTWNADFVPSQPLSRLNTFIPAQEASLQRMLDCGKDDINDWLNTCRGISFIQELSAVWKSCQNTCSLK</sequence>
<dbReference type="SUPFAM" id="SSF52151">
    <property type="entry name" value="FabD/lysophospholipase-like"/>
    <property type="match status" value="1"/>
</dbReference>
<evidence type="ECO:0000256" key="2">
    <source>
        <dbReference type="PROSITE-ProRule" id="PRU01161"/>
    </source>
</evidence>
<dbReference type="PANTHER" id="PTHR12406">
    <property type="entry name" value="CALCIUM-INDEPENDENT PHOSPHOLIPASE A2 IPLA2 -RELATED"/>
    <property type="match status" value="1"/>
</dbReference>
<dbReference type="PROSITE" id="PS51635">
    <property type="entry name" value="PNPLA"/>
    <property type="match status" value="1"/>
</dbReference>
<keyword evidence="7" id="KW-1185">Reference proteome</keyword>
<feature type="short sequence motif" description="DGA/G" evidence="2">
    <location>
        <begin position="247"/>
        <end position="249"/>
    </location>
</feature>
<keyword evidence="4" id="KW-0472">Membrane</keyword>
<evidence type="ECO:0000256" key="1">
    <source>
        <dbReference type="ARBA" id="ARBA00023098"/>
    </source>
</evidence>
<feature type="transmembrane region" description="Helical" evidence="4">
    <location>
        <begin position="45"/>
        <end position="69"/>
    </location>
</feature>
<comment type="domain">
    <text evidence="3">The nitrogen atoms of the two glycine residues in the GGXR motif define the oxyanion hole, and stabilize the oxyanion that forms during the nucleophilic attack by the catalytic serine during substrate cleavage.</text>
</comment>
<dbReference type="KEGG" id="mpp:MICPUCDRAFT_55646"/>
<accession>C1MLA8</accession>
<keyword evidence="2 3" id="KW-0378">Hydrolase</keyword>
<feature type="short sequence motif" description="GXSXG" evidence="2">
    <location>
        <begin position="128"/>
        <end position="132"/>
    </location>
</feature>
<comment type="similarity">
    <text evidence="3">Belongs to the patatin family.</text>
</comment>
<dbReference type="STRING" id="564608.C1MLA8"/>
<dbReference type="GO" id="GO:0005737">
    <property type="term" value="C:cytoplasm"/>
    <property type="evidence" value="ECO:0007669"/>
    <property type="project" value="TreeGrafter"/>
</dbReference>
<dbReference type="AlphaFoldDB" id="C1MLA8"/>
<keyword evidence="4" id="KW-0812">Transmembrane</keyword>
<dbReference type="EC" id="3.1.1.-" evidence="3"/>
<protein>
    <recommendedName>
        <fullName evidence="3">Patatin</fullName>
        <ecNumber evidence="3">3.1.1.-</ecNumber>
    </recommendedName>
</protein>
<dbReference type="GO" id="GO:0019433">
    <property type="term" value="P:triglyceride catabolic process"/>
    <property type="evidence" value="ECO:0007669"/>
    <property type="project" value="TreeGrafter"/>
</dbReference>
<dbReference type="PANTHER" id="PTHR12406:SF7">
    <property type="entry name" value="PATATIN-LIKE PHOSPHOLIPASE DOMAIN-CONTAINING PROTEIN 4"/>
    <property type="match status" value="1"/>
</dbReference>
<feature type="active site" description="Nucleophile" evidence="2">
    <location>
        <position position="130"/>
    </location>
</feature>
<organism evidence="7">
    <name type="scientific">Micromonas pusilla (strain CCMP1545)</name>
    <name type="common">Picoplanktonic green alga</name>
    <dbReference type="NCBI Taxonomy" id="564608"/>
    <lineage>
        <taxon>Eukaryota</taxon>
        <taxon>Viridiplantae</taxon>
        <taxon>Chlorophyta</taxon>
        <taxon>Mamiellophyceae</taxon>
        <taxon>Mamiellales</taxon>
        <taxon>Mamiellaceae</taxon>
        <taxon>Micromonas</taxon>
    </lineage>
</organism>
<dbReference type="InterPro" id="IPR033562">
    <property type="entry name" value="PLPL"/>
</dbReference>
<dbReference type="GeneID" id="9681576"/>
<comment type="function">
    <text evidence="3">Lipolytic acyl hydrolase (LAH).</text>
</comment>
<dbReference type="InterPro" id="IPR002641">
    <property type="entry name" value="PNPLA_dom"/>
</dbReference>
<evidence type="ECO:0000313" key="6">
    <source>
        <dbReference type="EMBL" id="EEH59903.1"/>
    </source>
</evidence>
<keyword evidence="4" id="KW-1133">Transmembrane helix</keyword>
<dbReference type="OMA" id="GFRTWYH"/>
<reference evidence="6 7" key="1">
    <citation type="journal article" date="2009" name="Science">
        <title>Green evolution and dynamic adaptations revealed by genomes of the marine picoeukaryotes Micromonas.</title>
        <authorList>
            <person name="Worden A.Z."/>
            <person name="Lee J.H."/>
            <person name="Mock T."/>
            <person name="Rouze P."/>
            <person name="Simmons M.P."/>
            <person name="Aerts A.L."/>
            <person name="Allen A.E."/>
            <person name="Cuvelier M.L."/>
            <person name="Derelle E."/>
            <person name="Everett M.V."/>
            <person name="Foulon E."/>
            <person name="Grimwood J."/>
            <person name="Gundlach H."/>
            <person name="Henrissat B."/>
            <person name="Napoli C."/>
            <person name="McDonald S.M."/>
            <person name="Parker M.S."/>
            <person name="Rombauts S."/>
            <person name="Salamov A."/>
            <person name="Von Dassow P."/>
            <person name="Badger J.H."/>
            <person name="Coutinho P.M."/>
            <person name="Demir E."/>
            <person name="Dubchak I."/>
            <person name="Gentemann C."/>
            <person name="Eikrem W."/>
            <person name="Gready J.E."/>
            <person name="John U."/>
            <person name="Lanier W."/>
            <person name="Lindquist E.A."/>
            <person name="Lucas S."/>
            <person name="Mayer K.F."/>
            <person name="Moreau H."/>
            <person name="Not F."/>
            <person name="Otillar R."/>
            <person name="Panaud O."/>
            <person name="Pangilinan J."/>
            <person name="Paulsen I."/>
            <person name="Piegu B."/>
            <person name="Poliakov A."/>
            <person name="Robbens S."/>
            <person name="Schmutz J."/>
            <person name="Toulza E."/>
            <person name="Wyss T."/>
            <person name="Zelensky A."/>
            <person name="Zhou K."/>
            <person name="Armbrust E.V."/>
            <person name="Bhattacharya D."/>
            <person name="Goodenough U.W."/>
            <person name="Van de Peer Y."/>
            <person name="Grigoriev I.V."/>
        </authorList>
    </citation>
    <scope>NUCLEOTIDE SEQUENCE [LARGE SCALE GENOMIC DNA]</scope>
    <source>
        <strain evidence="6 7">CCMP1545</strain>
    </source>
</reference>
<proteinExistence type="inferred from homology"/>
<comment type="caution">
    <text evidence="2">Lacks conserved residue(s) required for the propagation of feature annotation.</text>
</comment>
<dbReference type="InterPro" id="IPR016035">
    <property type="entry name" value="Acyl_Trfase/lysoPLipase"/>
</dbReference>
<dbReference type="GO" id="GO:0055088">
    <property type="term" value="P:lipid homeostasis"/>
    <property type="evidence" value="ECO:0007669"/>
    <property type="project" value="TreeGrafter"/>
</dbReference>
<dbReference type="GO" id="GO:0004806">
    <property type="term" value="F:triacylglycerol lipase activity"/>
    <property type="evidence" value="ECO:0007669"/>
    <property type="project" value="TreeGrafter"/>
</dbReference>
<dbReference type="GO" id="GO:0016020">
    <property type="term" value="C:membrane"/>
    <property type="evidence" value="ECO:0007669"/>
    <property type="project" value="TreeGrafter"/>
</dbReference>
<dbReference type="Gene3D" id="3.40.1090.10">
    <property type="entry name" value="Cytosolic phospholipase A2 catalytic domain"/>
    <property type="match status" value="1"/>
</dbReference>
<dbReference type="eggNOG" id="KOG3773">
    <property type="taxonomic scope" value="Eukaryota"/>
</dbReference>
<feature type="active site" description="Proton acceptor" evidence="2">
    <location>
        <position position="247"/>
    </location>
</feature>
<dbReference type="Pfam" id="PF01734">
    <property type="entry name" value="Patatin"/>
    <property type="match status" value="1"/>
</dbReference>
<dbReference type="RefSeq" id="XP_003056527.1">
    <property type="nucleotide sequence ID" value="XM_003056481.1"/>
</dbReference>
<evidence type="ECO:0000313" key="7">
    <source>
        <dbReference type="Proteomes" id="UP000001876"/>
    </source>
</evidence>
<dbReference type="GO" id="GO:0005811">
    <property type="term" value="C:lipid droplet"/>
    <property type="evidence" value="ECO:0007669"/>
    <property type="project" value="TreeGrafter"/>
</dbReference>